<name>A0ACC1SU52_9APHY</name>
<reference evidence="1" key="1">
    <citation type="submission" date="2022-07" db="EMBL/GenBank/DDBJ databases">
        <title>Genome Sequence of Phlebia brevispora.</title>
        <authorList>
            <person name="Buettner E."/>
        </authorList>
    </citation>
    <scope>NUCLEOTIDE SEQUENCE</scope>
    <source>
        <strain evidence="1">MPL23</strain>
    </source>
</reference>
<dbReference type="EMBL" id="JANHOG010001020">
    <property type="protein sequence ID" value="KAJ3546551.1"/>
    <property type="molecule type" value="Genomic_DNA"/>
</dbReference>
<evidence type="ECO:0000313" key="1">
    <source>
        <dbReference type="EMBL" id="KAJ3546551.1"/>
    </source>
</evidence>
<proteinExistence type="predicted"/>
<gene>
    <name evidence="1" type="ORF">NM688_g5505</name>
</gene>
<comment type="caution">
    <text evidence="1">The sequence shown here is derived from an EMBL/GenBank/DDBJ whole genome shotgun (WGS) entry which is preliminary data.</text>
</comment>
<accession>A0ACC1SU52</accession>
<sequence>MISSLILVGSLLALTYAKPHGLRAEMVLHEYITTIPAGFVDGGPANPESLLDLQIALVQGGMDDLIETLHNVSSPGHPSFGQYLSQEDVIKLTSPAQETIVAVTAWLHDAGLNATAMTLAGDWIQLNATVSLANELFDADFSVFIDTATGAQSIRTLNYSIPADLVGHLDFVHPTISFSSSDPSQVTTSSSADRGNILRTNTTILARANHGSLNPETCNAKVVTPKCVQRLHGIPATMVSGQHTGTLGVVGMNDQYANLEDLKSFLEYYRPDITAPHAKTFNVVSVNGGQNPQDINQAGDEANVDTQYTVGIATGVPTTFYTVGTEAPKTNGFQALLNYFKAQPNDRLPGVLTFSYAAGNEPAVSAKTLNRLCNGFAALTVRGVSVIVATMDGGVGGADPKNINDCPEGKFIPVFPATCPYVTAVGSTTMQPLPDGALSQVAAGLSGGGFSNHFADQMQFRFQEAAVRPYLKQLDRLHPEYAGKFNPSGRAYPDVSTVGNFVVFDSQDKAKRGAGTSISAPIFASMIALINAERLAAGKTVLGWLNGFLYANPGAFVDIVSGSNPGCNTDGFPATPGWDPVTGLGTPIFDRLKAAGLAWQ</sequence>
<organism evidence="1 2">
    <name type="scientific">Phlebia brevispora</name>
    <dbReference type="NCBI Taxonomy" id="194682"/>
    <lineage>
        <taxon>Eukaryota</taxon>
        <taxon>Fungi</taxon>
        <taxon>Dikarya</taxon>
        <taxon>Basidiomycota</taxon>
        <taxon>Agaricomycotina</taxon>
        <taxon>Agaricomycetes</taxon>
        <taxon>Polyporales</taxon>
        <taxon>Meruliaceae</taxon>
        <taxon>Phlebia</taxon>
    </lineage>
</organism>
<keyword evidence="2" id="KW-1185">Reference proteome</keyword>
<protein>
    <submittedName>
        <fullName evidence="1">Uncharacterized protein</fullName>
    </submittedName>
</protein>
<dbReference type="Proteomes" id="UP001148662">
    <property type="component" value="Unassembled WGS sequence"/>
</dbReference>
<evidence type="ECO:0000313" key="2">
    <source>
        <dbReference type="Proteomes" id="UP001148662"/>
    </source>
</evidence>